<protein>
    <submittedName>
        <fullName evidence="1">Uncharacterized protein</fullName>
    </submittedName>
</protein>
<gene>
    <name evidence="1" type="ORF">PN36_22070</name>
</gene>
<sequence length="62" mass="7101">MFLKVLICILYSLVRFHHQVSLETLFNGILQAKPGTTVKLYDLERLGQEMPFNVNPLKAQIA</sequence>
<evidence type="ECO:0000313" key="2">
    <source>
        <dbReference type="Proteomes" id="UP000030428"/>
    </source>
</evidence>
<accession>A0A0A6PGW9</accession>
<organism evidence="1 2">
    <name type="scientific">Candidatus Thiomargarita nelsonii</name>
    <dbReference type="NCBI Taxonomy" id="1003181"/>
    <lineage>
        <taxon>Bacteria</taxon>
        <taxon>Pseudomonadati</taxon>
        <taxon>Pseudomonadota</taxon>
        <taxon>Gammaproteobacteria</taxon>
        <taxon>Thiotrichales</taxon>
        <taxon>Thiotrichaceae</taxon>
        <taxon>Thiomargarita</taxon>
    </lineage>
</organism>
<evidence type="ECO:0000313" key="1">
    <source>
        <dbReference type="EMBL" id="KHD09742.1"/>
    </source>
</evidence>
<proteinExistence type="predicted"/>
<dbReference type="AlphaFoldDB" id="A0A0A6PGW9"/>
<keyword evidence="2" id="KW-1185">Reference proteome</keyword>
<dbReference type="EMBL" id="JSZA02000101">
    <property type="protein sequence ID" value="KHD09742.1"/>
    <property type="molecule type" value="Genomic_DNA"/>
</dbReference>
<name>A0A0A6PGW9_9GAMM</name>
<reference evidence="1 2" key="1">
    <citation type="journal article" date="2016" name="Front. Microbiol.">
        <title>Single-Cell (Meta-)Genomics of a Dimorphic Candidatus Thiomargarita nelsonii Reveals Genomic Plasticity.</title>
        <authorList>
            <person name="Flood B.E."/>
            <person name="Fliss P."/>
            <person name="Jones D.S."/>
            <person name="Dick G.J."/>
            <person name="Jain S."/>
            <person name="Kaster A.K."/>
            <person name="Winkel M."/>
            <person name="Mussmann M."/>
            <person name="Bailey J."/>
        </authorList>
    </citation>
    <scope>NUCLEOTIDE SEQUENCE [LARGE SCALE GENOMIC DNA]</scope>
    <source>
        <strain evidence="1">Hydrate Ridge</strain>
    </source>
</reference>
<comment type="caution">
    <text evidence="1">The sequence shown here is derived from an EMBL/GenBank/DDBJ whole genome shotgun (WGS) entry which is preliminary data.</text>
</comment>
<dbReference type="Proteomes" id="UP000030428">
    <property type="component" value="Unassembled WGS sequence"/>
</dbReference>